<gene>
    <name evidence="2" type="ORF">TNCT_56121</name>
</gene>
<reference evidence="2" key="1">
    <citation type="submission" date="2020-07" db="EMBL/GenBank/DDBJ databases">
        <title>Multicomponent nature underlies the extraordinary mechanical properties of spider dragline silk.</title>
        <authorList>
            <person name="Kono N."/>
            <person name="Nakamura H."/>
            <person name="Mori M."/>
            <person name="Yoshida Y."/>
            <person name="Ohtoshi R."/>
            <person name="Malay A.D."/>
            <person name="Moran D.A.P."/>
            <person name="Tomita M."/>
            <person name="Numata K."/>
            <person name="Arakawa K."/>
        </authorList>
    </citation>
    <scope>NUCLEOTIDE SEQUENCE</scope>
</reference>
<evidence type="ECO:0000313" key="2">
    <source>
        <dbReference type="EMBL" id="GFQ82230.1"/>
    </source>
</evidence>
<keyword evidence="3" id="KW-1185">Reference proteome</keyword>
<proteinExistence type="predicted"/>
<feature type="region of interest" description="Disordered" evidence="1">
    <location>
        <begin position="1"/>
        <end position="36"/>
    </location>
</feature>
<sequence length="81" mass="8872">MRGSLKRRKNEGQSPIGVDEQDAHCKENADSTPIATDNGHLHITLHFITSASDNSHTHVKTVTENSEGIFPLSINISFLFG</sequence>
<name>A0A8X6ISA9_TRICU</name>
<comment type="caution">
    <text evidence="2">The sequence shown here is derived from an EMBL/GenBank/DDBJ whole genome shotgun (WGS) entry which is preliminary data.</text>
</comment>
<dbReference type="Proteomes" id="UP000887116">
    <property type="component" value="Unassembled WGS sequence"/>
</dbReference>
<evidence type="ECO:0000313" key="3">
    <source>
        <dbReference type="Proteomes" id="UP000887116"/>
    </source>
</evidence>
<accession>A0A8X6ISA9</accession>
<organism evidence="2 3">
    <name type="scientific">Trichonephila clavata</name>
    <name type="common">Joro spider</name>
    <name type="synonym">Nephila clavata</name>
    <dbReference type="NCBI Taxonomy" id="2740835"/>
    <lineage>
        <taxon>Eukaryota</taxon>
        <taxon>Metazoa</taxon>
        <taxon>Ecdysozoa</taxon>
        <taxon>Arthropoda</taxon>
        <taxon>Chelicerata</taxon>
        <taxon>Arachnida</taxon>
        <taxon>Araneae</taxon>
        <taxon>Araneomorphae</taxon>
        <taxon>Entelegynae</taxon>
        <taxon>Araneoidea</taxon>
        <taxon>Nephilidae</taxon>
        <taxon>Trichonephila</taxon>
    </lineage>
</organism>
<protein>
    <submittedName>
        <fullName evidence="2">Uncharacterized protein</fullName>
    </submittedName>
</protein>
<dbReference type="AlphaFoldDB" id="A0A8X6ISA9"/>
<dbReference type="EMBL" id="BMAO01022493">
    <property type="protein sequence ID" value="GFQ82230.1"/>
    <property type="molecule type" value="Genomic_DNA"/>
</dbReference>
<evidence type="ECO:0000256" key="1">
    <source>
        <dbReference type="SAM" id="MobiDB-lite"/>
    </source>
</evidence>